<protein>
    <submittedName>
        <fullName evidence="2">Uncharacterized protein</fullName>
    </submittedName>
</protein>
<feature type="transmembrane region" description="Helical" evidence="1">
    <location>
        <begin position="67"/>
        <end position="85"/>
    </location>
</feature>
<dbReference type="Proteomes" id="UP000830583">
    <property type="component" value="Chromosome"/>
</dbReference>
<keyword evidence="1" id="KW-1133">Transmembrane helix</keyword>
<keyword evidence="1" id="KW-0812">Transmembrane</keyword>
<name>A0ABY4KB57_9FLAO</name>
<evidence type="ECO:0000256" key="1">
    <source>
        <dbReference type="SAM" id="Phobius"/>
    </source>
</evidence>
<evidence type="ECO:0000313" key="3">
    <source>
        <dbReference type="Proteomes" id="UP000830583"/>
    </source>
</evidence>
<proteinExistence type="predicted"/>
<sequence length="103" mass="12324">MPGEGSMLHALISSRNNKRNRIDKLKRLENTSNETSEFVDHVQATPELLESIRKKMQAERKAERTKLIIKTIIFLILLFSVLYIFNHNWKWIEGFFYKVKWMI</sequence>
<dbReference type="EMBL" id="CP096205">
    <property type="protein sequence ID" value="UPQ78031.1"/>
    <property type="molecule type" value="Genomic_DNA"/>
</dbReference>
<accession>A0ABY4KB57</accession>
<keyword evidence="3" id="KW-1185">Reference proteome</keyword>
<reference evidence="2" key="1">
    <citation type="submission" date="2022-04" db="EMBL/GenBank/DDBJ databases">
        <title>Consumption of N2O by Flavobacterium azooxidireducens sp. nov. isolated from Decomposing Leaf Litter of Phragmites australis (Cav.).</title>
        <authorList>
            <person name="Behrendt U."/>
            <person name="Spanner T."/>
            <person name="Augustin J."/>
            <person name="Horn M.A."/>
            <person name="Kolb S."/>
            <person name="Ulrich A."/>
        </authorList>
    </citation>
    <scope>NUCLEOTIDE SEQUENCE</scope>
    <source>
        <strain evidence="2">IGB 4-14</strain>
    </source>
</reference>
<evidence type="ECO:0000313" key="2">
    <source>
        <dbReference type="EMBL" id="UPQ78031.1"/>
    </source>
</evidence>
<organism evidence="2 3">
    <name type="scientific">Flavobacterium azooxidireducens</name>
    <dbReference type="NCBI Taxonomy" id="1871076"/>
    <lineage>
        <taxon>Bacteria</taxon>
        <taxon>Pseudomonadati</taxon>
        <taxon>Bacteroidota</taxon>
        <taxon>Flavobacteriia</taxon>
        <taxon>Flavobacteriales</taxon>
        <taxon>Flavobacteriaceae</taxon>
        <taxon>Flavobacterium</taxon>
    </lineage>
</organism>
<dbReference type="RefSeq" id="WP_248432963.1">
    <property type="nucleotide sequence ID" value="NZ_CP096205.1"/>
</dbReference>
<keyword evidence="1" id="KW-0472">Membrane</keyword>
<gene>
    <name evidence="2" type="ORF">M0M57_10335</name>
</gene>